<feature type="transmembrane region" description="Helical" evidence="8">
    <location>
        <begin position="42"/>
        <end position="59"/>
    </location>
</feature>
<keyword evidence="11" id="KW-1185">Reference proteome</keyword>
<feature type="transmembrane region" description="Helical" evidence="8">
    <location>
        <begin position="99"/>
        <end position="116"/>
    </location>
</feature>
<evidence type="ECO:0000256" key="8">
    <source>
        <dbReference type="SAM" id="Phobius"/>
    </source>
</evidence>
<dbReference type="InterPro" id="IPR004812">
    <property type="entry name" value="Efflux_drug-R_Bcr/CmlA"/>
</dbReference>
<evidence type="ECO:0000259" key="9">
    <source>
        <dbReference type="PROSITE" id="PS50850"/>
    </source>
</evidence>
<reference evidence="11" key="1">
    <citation type="journal article" date="2023" name="Arch. Microbiol.">
        <title>Desulfoferula mesophilus gen. nov. sp. nov., a mesophilic sulfate-reducing bacterium isolated from a brackish lake sediment.</title>
        <authorList>
            <person name="Watanabe T."/>
            <person name="Yabe T."/>
            <person name="Tsuji J.M."/>
            <person name="Fukui M."/>
        </authorList>
    </citation>
    <scope>NUCLEOTIDE SEQUENCE [LARGE SCALE GENOMIC DNA]</scope>
    <source>
        <strain evidence="11">12FAK</strain>
    </source>
</reference>
<comment type="similarity">
    <text evidence="2">Belongs to the major facilitator superfamily. Bcr/CmlA family.</text>
</comment>
<evidence type="ECO:0000256" key="1">
    <source>
        <dbReference type="ARBA" id="ARBA00004651"/>
    </source>
</evidence>
<dbReference type="PANTHER" id="PTHR42718">
    <property type="entry name" value="MAJOR FACILITATOR SUPERFAMILY MULTIDRUG TRANSPORTER MFSC"/>
    <property type="match status" value="1"/>
</dbReference>
<dbReference type="InterPro" id="IPR036259">
    <property type="entry name" value="MFS_trans_sf"/>
</dbReference>
<dbReference type="InterPro" id="IPR020846">
    <property type="entry name" value="MFS_dom"/>
</dbReference>
<comment type="subcellular location">
    <subcellularLocation>
        <location evidence="1">Cell membrane</location>
        <topology evidence="1">Multi-pass membrane protein</topology>
    </subcellularLocation>
</comment>
<evidence type="ECO:0000256" key="3">
    <source>
        <dbReference type="ARBA" id="ARBA00022448"/>
    </source>
</evidence>
<gene>
    <name evidence="10" type="ORF">FAK_36330</name>
</gene>
<proteinExistence type="inferred from homology"/>
<evidence type="ECO:0000256" key="7">
    <source>
        <dbReference type="ARBA" id="ARBA00023136"/>
    </source>
</evidence>
<feature type="transmembrane region" description="Helical" evidence="8">
    <location>
        <begin position="271"/>
        <end position="288"/>
    </location>
</feature>
<keyword evidence="7 8" id="KW-0472">Membrane</keyword>
<keyword evidence="6 8" id="KW-1133">Transmembrane helix</keyword>
<feature type="transmembrane region" description="Helical" evidence="8">
    <location>
        <begin position="195"/>
        <end position="221"/>
    </location>
</feature>
<organism evidence="10 11">
    <name type="scientific">Desulfoferula mesophila</name>
    <dbReference type="NCBI Taxonomy" id="3058419"/>
    <lineage>
        <taxon>Bacteria</taxon>
        <taxon>Pseudomonadati</taxon>
        <taxon>Thermodesulfobacteriota</taxon>
        <taxon>Desulfarculia</taxon>
        <taxon>Desulfarculales</taxon>
        <taxon>Desulfarculaceae</taxon>
        <taxon>Desulfoferula</taxon>
    </lineage>
</organism>
<sequence>MRYYFFLIALLSAFPALSTDMYLPALPVLQETWGQPLATENLTLISFFVTYCLFMLIYGPVSDRIGRRKPLLVGIAGYVVACAACAASSGVWMMVGFRALQAAGAASASALALAIAKDVFESEKRAQIIAYVSVIIALAPMLAPIIGGWIMTLLDWPWVFAVQGLLGLVALAAVWRMPEPLRVFSDDKLSATLTLYVRILANLRFTGLNLSTALMGLPFFAFIAASSDIYITRFGLSETDFGYFFAFNALSLMSGSFAFTRLSRLLSTKHVLTLSFAGIFAAGLWMSLGSHAGPWDLALPMWVLGFCLGLSRPPATNLILDQVDHDTGSASSLIAFSFMMLGALGMFLVSLDWADKITVIGVLGVLVGGVDLIFWGLSAKRLAKKA</sequence>
<feature type="transmembrane region" description="Helical" evidence="8">
    <location>
        <begin position="357"/>
        <end position="377"/>
    </location>
</feature>
<dbReference type="InterPro" id="IPR011701">
    <property type="entry name" value="MFS"/>
</dbReference>
<dbReference type="SUPFAM" id="SSF103473">
    <property type="entry name" value="MFS general substrate transporter"/>
    <property type="match status" value="1"/>
</dbReference>
<evidence type="ECO:0000313" key="10">
    <source>
        <dbReference type="EMBL" id="BEQ16567.1"/>
    </source>
</evidence>
<feature type="transmembrane region" description="Helical" evidence="8">
    <location>
        <begin position="241"/>
        <end position="259"/>
    </location>
</feature>
<feature type="transmembrane region" description="Helical" evidence="8">
    <location>
        <begin position="332"/>
        <end position="351"/>
    </location>
</feature>
<keyword evidence="5 8" id="KW-0812">Transmembrane</keyword>
<dbReference type="Gene3D" id="1.20.1720.10">
    <property type="entry name" value="Multidrug resistance protein D"/>
    <property type="match status" value="1"/>
</dbReference>
<evidence type="ECO:0000256" key="4">
    <source>
        <dbReference type="ARBA" id="ARBA00022475"/>
    </source>
</evidence>
<keyword evidence="4" id="KW-1003">Cell membrane</keyword>
<dbReference type="Proteomes" id="UP001366166">
    <property type="component" value="Chromosome"/>
</dbReference>
<name>A0AAU9EJC9_9BACT</name>
<feature type="transmembrane region" description="Helical" evidence="8">
    <location>
        <begin position="156"/>
        <end position="175"/>
    </location>
</feature>
<feature type="transmembrane region" description="Helical" evidence="8">
    <location>
        <begin position="71"/>
        <end position="93"/>
    </location>
</feature>
<feature type="transmembrane region" description="Helical" evidence="8">
    <location>
        <begin position="128"/>
        <end position="150"/>
    </location>
</feature>
<dbReference type="PROSITE" id="PS50850">
    <property type="entry name" value="MFS"/>
    <property type="match status" value="1"/>
</dbReference>
<dbReference type="GO" id="GO:0005886">
    <property type="term" value="C:plasma membrane"/>
    <property type="evidence" value="ECO:0007669"/>
    <property type="project" value="UniProtKB-SubCell"/>
</dbReference>
<dbReference type="Pfam" id="PF07690">
    <property type="entry name" value="MFS_1"/>
    <property type="match status" value="1"/>
</dbReference>
<dbReference type="EMBL" id="AP028679">
    <property type="protein sequence ID" value="BEQ16567.1"/>
    <property type="molecule type" value="Genomic_DNA"/>
</dbReference>
<feature type="domain" description="Major facilitator superfamily (MFS) profile" evidence="9">
    <location>
        <begin position="4"/>
        <end position="386"/>
    </location>
</feature>
<dbReference type="PANTHER" id="PTHR42718:SF46">
    <property type="entry name" value="BLR6921 PROTEIN"/>
    <property type="match status" value="1"/>
</dbReference>
<evidence type="ECO:0000256" key="5">
    <source>
        <dbReference type="ARBA" id="ARBA00022692"/>
    </source>
</evidence>
<dbReference type="GO" id="GO:0042910">
    <property type="term" value="F:xenobiotic transmembrane transporter activity"/>
    <property type="evidence" value="ECO:0007669"/>
    <property type="project" value="InterPro"/>
</dbReference>
<dbReference type="NCBIfam" id="TIGR00710">
    <property type="entry name" value="efflux_Bcr_CflA"/>
    <property type="match status" value="1"/>
</dbReference>
<dbReference type="AlphaFoldDB" id="A0AAU9EJC9"/>
<evidence type="ECO:0000256" key="2">
    <source>
        <dbReference type="ARBA" id="ARBA00006236"/>
    </source>
</evidence>
<feature type="transmembrane region" description="Helical" evidence="8">
    <location>
        <begin position="300"/>
        <end position="320"/>
    </location>
</feature>
<evidence type="ECO:0000313" key="11">
    <source>
        <dbReference type="Proteomes" id="UP001366166"/>
    </source>
</evidence>
<dbReference type="KEGG" id="dmp:FAK_36330"/>
<protein>
    <submittedName>
        <fullName evidence="10">Bcr/CflA family drug resistance efflux transporter</fullName>
    </submittedName>
</protein>
<accession>A0AAU9EJC9</accession>
<dbReference type="GO" id="GO:1990961">
    <property type="term" value="P:xenobiotic detoxification by transmembrane export across the plasma membrane"/>
    <property type="evidence" value="ECO:0007669"/>
    <property type="project" value="InterPro"/>
</dbReference>
<keyword evidence="3" id="KW-0813">Transport</keyword>
<evidence type="ECO:0000256" key="6">
    <source>
        <dbReference type="ARBA" id="ARBA00022989"/>
    </source>
</evidence>
<dbReference type="RefSeq" id="WP_338602570.1">
    <property type="nucleotide sequence ID" value="NZ_AP028679.1"/>
</dbReference>